<organism evidence="1 2">
    <name type="scientific">Vibrio parahaemolyticus</name>
    <dbReference type="NCBI Taxonomy" id="670"/>
    <lineage>
        <taxon>Bacteria</taxon>
        <taxon>Pseudomonadati</taxon>
        <taxon>Pseudomonadota</taxon>
        <taxon>Gammaproteobacteria</taxon>
        <taxon>Vibrionales</taxon>
        <taxon>Vibrionaceae</taxon>
        <taxon>Vibrio</taxon>
    </lineage>
</organism>
<dbReference type="GO" id="GO:0015473">
    <property type="term" value="F:fimbrial usher porin activity"/>
    <property type="evidence" value="ECO:0007669"/>
    <property type="project" value="InterPro"/>
</dbReference>
<sequence length="145" mass="16073">EDGYLLVPWATAYYTAKYEIDPLTLPANAAFSTTEQFASIHAGYGYLLEFPIELQIALSMTVVDENHLVLPLGTFGRSETGLVSQIGWDGFTYFEGIDPGSYILFYPQGQSPCKVSIEGLYERESQKIQTLNSLVCLKTEDEAAL</sequence>
<reference evidence="1 2" key="1">
    <citation type="journal article" date="2017" name="Appl. Environ. Microbiol.">
        <title>Parallel evolution of two clades of a major Atlantic endemic Vibrio parahaemolyticus pathogen lineage by independent acquisition of related pathogenicity islands.</title>
        <authorList>
            <person name="Xu F."/>
            <person name="Gonzalez-Escalona N."/>
            <person name="Drees K.P."/>
            <person name="Sebra R.P."/>
            <person name="Cooper V.S."/>
            <person name="Jones S.H."/>
            <person name="Whistler C.A."/>
        </authorList>
    </citation>
    <scope>NUCLEOTIDE SEQUENCE [LARGE SCALE GENOMIC DNA]</scope>
    <source>
        <strain evidence="1 2">MAVP-3</strain>
    </source>
</reference>
<protein>
    <submittedName>
        <fullName evidence="1">Protein CsuD</fullName>
    </submittedName>
</protein>
<accession>A0A227J8R7</accession>
<dbReference type="GO" id="GO:0009297">
    <property type="term" value="P:pilus assembly"/>
    <property type="evidence" value="ECO:0007669"/>
    <property type="project" value="InterPro"/>
</dbReference>
<dbReference type="PANTHER" id="PTHR30451:SF5">
    <property type="entry name" value="SLR0019 PROTEIN"/>
    <property type="match status" value="1"/>
</dbReference>
<dbReference type="PANTHER" id="PTHR30451">
    <property type="entry name" value="OUTER MEMBRANE USHER PROTEIN"/>
    <property type="match status" value="1"/>
</dbReference>
<evidence type="ECO:0000313" key="2">
    <source>
        <dbReference type="Proteomes" id="UP000214596"/>
    </source>
</evidence>
<name>A0A227J8R7_VIBPH</name>
<comment type="caution">
    <text evidence="1">The sequence shown here is derived from an EMBL/GenBank/DDBJ whole genome shotgun (WGS) entry which is preliminary data.</text>
</comment>
<dbReference type="GO" id="GO:0009279">
    <property type="term" value="C:cell outer membrane"/>
    <property type="evidence" value="ECO:0007669"/>
    <property type="project" value="TreeGrafter"/>
</dbReference>
<dbReference type="Proteomes" id="UP000214596">
    <property type="component" value="Unassembled WGS sequence"/>
</dbReference>
<evidence type="ECO:0000313" key="1">
    <source>
        <dbReference type="EMBL" id="OXE31503.1"/>
    </source>
</evidence>
<dbReference type="Gene3D" id="2.60.40.2610">
    <property type="entry name" value="Outer membrane usher protein FimD, plug domain"/>
    <property type="match status" value="1"/>
</dbReference>
<dbReference type="InterPro" id="IPR000015">
    <property type="entry name" value="Fimb_usher"/>
</dbReference>
<dbReference type="EMBL" id="NIXT01001163">
    <property type="protein sequence ID" value="OXE31503.1"/>
    <property type="molecule type" value="Genomic_DNA"/>
</dbReference>
<feature type="non-terminal residue" evidence="1">
    <location>
        <position position="1"/>
    </location>
</feature>
<proteinExistence type="predicted"/>
<gene>
    <name evidence="1" type="ORF">CA163_17730</name>
</gene>
<dbReference type="AlphaFoldDB" id="A0A227J8R7"/>
<dbReference type="InterPro" id="IPR042186">
    <property type="entry name" value="FimD_plug_dom"/>
</dbReference>